<name>A0A7S4UAN5_9DINO</name>
<accession>A0A7S4UAN5</accession>
<gene>
    <name evidence="1" type="ORF">AMON00008_LOCUS3804</name>
</gene>
<dbReference type="AlphaFoldDB" id="A0A7S4UAN5"/>
<sequence length="156" mass="17535">MAAPAPKMQFHGMYCYATGDMYCGTLDVTGRPSGRGILYYYYSGECDVAVFDNQLNQKGEGVRYAKDRDAAYRLVDGQLEGGQLDLEEALRIMELEETPAVRTYDVIPNPTGFDPARHKQIQAYYSYRMMSGLPLNESSFGTSPYLPVWRKDEVAA</sequence>
<protein>
    <submittedName>
        <fullName evidence="1">Uncharacterized protein</fullName>
    </submittedName>
</protein>
<evidence type="ECO:0000313" key="1">
    <source>
        <dbReference type="EMBL" id="CAE4564185.1"/>
    </source>
</evidence>
<proteinExistence type="predicted"/>
<dbReference type="SUPFAM" id="SSF82185">
    <property type="entry name" value="Histone H3 K4-specific methyltransferase SET7/9 N-terminal domain"/>
    <property type="match status" value="1"/>
</dbReference>
<organism evidence="1">
    <name type="scientific">Alexandrium monilatum</name>
    <dbReference type="NCBI Taxonomy" id="311494"/>
    <lineage>
        <taxon>Eukaryota</taxon>
        <taxon>Sar</taxon>
        <taxon>Alveolata</taxon>
        <taxon>Dinophyceae</taxon>
        <taxon>Gonyaulacales</taxon>
        <taxon>Pyrocystaceae</taxon>
        <taxon>Alexandrium</taxon>
    </lineage>
</organism>
<reference evidence="1" key="1">
    <citation type="submission" date="2021-01" db="EMBL/GenBank/DDBJ databases">
        <authorList>
            <person name="Corre E."/>
            <person name="Pelletier E."/>
            <person name="Niang G."/>
            <person name="Scheremetjew M."/>
            <person name="Finn R."/>
            <person name="Kale V."/>
            <person name="Holt S."/>
            <person name="Cochrane G."/>
            <person name="Meng A."/>
            <person name="Brown T."/>
            <person name="Cohen L."/>
        </authorList>
    </citation>
    <scope>NUCLEOTIDE SEQUENCE</scope>
    <source>
        <strain evidence="1">CCMP3105</strain>
    </source>
</reference>
<dbReference type="EMBL" id="HBNR01005682">
    <property type="protein sequence ID" value="CAE4564185.1"/>
    <property type="molecule type" value="Transcribed_RNA"/>
</dbReference>